<reference evidence="10 11" key="1">
    <citation type="submission" date="2017-04" db="EMBL/GenBank/DDBJ databases">
        <title>Draft genome sequences of Alloscardovia macacae UMA81211 and UMA81212 isolated from the feces of a rhesus macaque (Macaca mulatta).</title>
        <authorList>
            <person name="Albert K."/>
            <person name="Sela D.A."/>
        </authorList>
    </citation>
    <scope>NUCLEOTIDE SEQUENCE [LARGE SCALE GENOMIC DNA]</scope>
    <source>
        <strain evidence="10 11">UMA81212</strain>
    </source>
</reference>
<evidence type="ECO:0000256" key="2">
    <source>
        <dbReference type="ARBA" id="ARBA00022618"/>
    </source>
</evidence>
<keyword evidence="1" id="KW-1003">Cell membrane</keyword>
<keyword evidence="2" id="KW-0132">Cell division</keyword>
<feature type="compositionally biased region" description="Low complexity" evidence="6">
    <location>
        <begin position="19"/>
        <end position="38"/>
    </location>
</feature>
<evidence type="ECO:0000256" key="5">
    <source>
        <dbReference type="ARBA" id="ARBA00023306"/>
    </source>
</evidence>
<evidence type="ECO:0000259" key="9">
    <source>
        <dbReference type="Pfam" id="PF08478"/>
    </source>
</evidence>
<keyword evidence="4 7" id="KW-1133">Transmembrane helix</keyword>
<name>A0A1Y2T0C6_9BIFI</name>
<evidence type="ECO:0000313" key="10">
    <source>
        <dbReference type="EMBL" id="OTA30201.1"/>
    </source>
</evidence>
<feature type="region of interest" description="Disordered" evidence="6">
    <location>
        <begin position="1"/>
        <end position="51"/>
    </location>
</feature>
<gene>
    <name evidence="10" type="ORF">B9T39_00395</name>
</gene>
<proteinExistence type="predicted"/>
<dbReference type="PANTHER" id="PTHR37820:SF1">
    <property type="entry name" value="CELL DIVISION PROTEIN FTSQ"/>
    <property type="match status" value="1"/>
</dbReference>
<dbReference type="Proteomes" id="UP000243540">
    <property type="component" value="Unassembled WGS sequence"/>
</dbReference>
<keyword evidence="7" id="KW-0472">Membrane</keyword>
<dbReference type="GO" id="GO:0051301">
    <property type="term" value="P:cell division"/>
    <property type="evidence" value="ECO:0007669"/>
    <property type="project" value="UniProtKB-KW"/>
</dbReference>
<dbReference type="OrthoDB" id="3238713at2"/>
<keyword evidence="5" id="KW-0131">Cell cycle</keyword>
<dbReference type="InterPro" id="IPR005548">
    <property type="entry name" value="Cell_div_FtsQ/DivIB_C"/>
</dbReference>
<feature type="transmembrane region" description="Helical" evidence="7">
    <location>
        <begin position="89"/>
        <end position="112"/>
    </location>
</feature>
<dbReference type="Gene3D" id="3.10.20.310">
    <property type="entry name" value="membrane protein fhac"/>
    <property type="match status" value="1"/>
</dbReference>
<dbReference type="STRING" id="1160091.B9T39_00395"/>
<dbReference type="InterPro" id="IPR050487">
    <property type="entry name" value="FtsQ_DivIB"/>
</dbReference>
<dbReference type="Pfam" id="PF03799">
    <property type="entry name" value="FtsQ_DivIB_C"/>
    <property type="match status" value="1"/>
</dbReference>
<sequence length="316" mass="34207">MSQTQGDNARDKDRRASRTARSARSVQSSQPSRVVRASTLVKQNEQDASSQDIAAQLREKVTVRPKTIDFDKRRKEQKSARRLYWAKRVSILVGVLGVLAFGVWALLFSSWLKVESDQIRISGAGTWARIEKIQALTNGQVGRSLLLVSDAQLATQLDAIPGVASADITKDYPHGLIVRITEETPTAQLLAQDTKQYTAVDAQAQQITTYKDAAAGIPVITVPTTRSGLKNQAVLESIAVLSDMDAGMRGQVTQTSARTQDSITTALNSGYTVVWGNSSSMSTKRAIVAKVIQQLQAEGTNSGTIDVSAPSRPIIK</sequence>
<evidence type="ECO:0000256" key="1">
    <source>
        <dbReference type="ARBA" id="ARBA00022475"/>
    </source>
</evidence>
<dbReference type="Pfam" id="PF08478">
    <property type="entry name" value="POTRA_1"/>
    <property type="match status" value="1"/>
</dbReference>
<dbReference type="AlphaFoldDB" id="A0A1Y2T0C6"/>
<dbReference type="RefSeq" id="WP_086105839.1">
    <property type="nucleotide sequence ID" value="NZ_NEKB01000001.1"/>
</dbReference>
<protein>
    <submittedName>
        <fullName evidence="10">Uncharacterized protein</fullName>
    </submittedName>
</protein>
<evidence type="ECO:0000259" key="8">
    <source>
        <dbReference type="Pfam" id="PF03799"/>
    </source>
</evidence>
<evidence type="ECO:0000313" key="11">
    <source>
        <dbReference type="Proteomes" id="UP000243540"/>
    </source>
</evidence>
<accession>A0A1Y2T0C6</accession>
<evidence type="ECO:0000256" key="3">
    <source>
        <dbReference type="ARBA" id="ARBA00022692"/>
    </source>
</evidence>
<feature type="domain" description="POTRA" evidence="9">
    <location>
        <begin position="118"/>
        <end position="182"/>
    </location>
</feature>
<organism evidence="10 11">
    <name type="scientific">Alloscardovia macacae</name>
    <dbReference type="NCBI Taxonomy" id="1160091"/>
    <lineage>
        <taxon>Bacteria</taxon>
        <taxon>Bacillati</taxon>
        <taxon>Actinomycetota</taxon>
        <taxon>Actinomycetes</taxon>
        <taxon>Bifidobacteriales</taxon>
        <taxon>Bifidobacteriaceae</taxon>
        <taxon>Alloscardovia</taxon>
    </lineage>
</organism>
<dbReference type="InterPro" id="IPR013685">
    <property type="entry name" value="POTRA_FtsQ_type"/>
</dbReference>
<dbReference type="EMBL" id="NEKC01000001">
    <property type="protein sequence ID" value="OTA30201.1"/>
    <property type="molecule type" value="Genomic_DNA"/>
</dbReference>
<feature type="domain" description="Cell division protein FtsQ/DivIB C-terminal" evidence="8">
    <location>
        <begin position="192"/>
        <end position="307"/>
    </location>
</feature>
<evidence type="ECO:0000256" key="4">
    <source>
        <dbReference type="ARBA" id="ARBA00022989"/>
    </source>
</evidence>
<evidence type="ECO:0000256" key="7">
    <source>
        <dbReference type="SAM" id="Phobius"/>
    </source>
</evidence>
<dbReference type="PANTHER" id="PTHR37820">
    <property type="entry name" value="CELL DIVISION PROTEIN DIVIB"/>
    <property type="match status" value="1"/>
</dbReference>
<keyword evidence="3 7" id="KW-0812">Transmembrane</keyword>
<evidence type="ECO:0000256" key="6">
    <source>
        <dbReference type="SAM" id="MobiDB-lite"/>
    </source>
</evidence>
<dbReference type="GO" id="GO:0005886">
    <property type="term" value="C:plasma membrane"/>
    <property type="evidence" value="ECO:0007669"/>
    <property type="project" value="TreeGrafter"/>
</dbReference>
<feature type="compositionally biased region" description="Polar residues" evidence="6">
    <location>
        <begin position="40"/>
        <end position="51"/>
    </location>
</feature>
<comment type="caution">
    <text evidence="10">The sequence shown here is derived from an EMBL/GenBank/DDBJ whole genome shotgun (WGS) entry which is preliminary data.</text>
</comment>